<dbReference type="RefSeq" id="YP_010086387.1">
    <property type="nucleotide sequence ID" value="NC_055453.1"/>
</dbReference>
<dbReference type="GeneID" id="65101598"/>
<accession>A0A2Z4HI60</accession>
<evidence type="ECO:0000313" key="2">
    <source>
        <dbReference type="Proteomes" id="UP000501125"/>
    </source>
</evidence>
<dbReference type="Proteomes" id="UP000501125">
    <property type="component" value="Chromosome"/>
</dbReference>
<reference evidence="1 2" key="1">
    <citation type="journal article" date="2018" name="Sci. Rep.">
        <title>Comprehensive analysis of single molecule sequencing-derived complete genome and whole transcriptome of Hyposidra talaca nuclear polyhedrosis virus.</title>
        <authorList>
            <person name="Nguyen T.T."/>
            <person name="Suryamohan K."/>
            <person name="Kuriakose B."/>
            <person name="Janakiraman V."/>
            <person name="Reichelt M."/>
            <person name="Chaudhuri S."/>
            <person name="Guillory J."/>
            <person name="Divakaran N."/>
            <person name="Rabins P.E."/>
            <person name="Goel R."/>
            <person name="Deka B."/>
            <person name="Sarkar S."/>
            <person name="Ekka P."/>
            <person name="Tsai Y.C."/>
            <person name="Vargas D."/>
            <person name="Santhosh S."/>
            <person name="Mohan S."/>
            <person name="Chin C.S."/>
            <person name="Korlach J."/>
            <person name="Thomas G."/>
            <person name="Babu A."/>
            <person name="Seshagiri S."/>
        </authorList>
    </citation>
    <scope>NUCLEOTIDE SEQUENCE [LARGE SCALE GENOMIC DNA]</scope>
    <source>
        <strain evidence="1 2">HytaNPVIndia001</strain>
    </source>
</reference>
<dbReference type="KEGG" id="vg:65101598"/>
<gene>
    <name evidence="1" type="primary">orf120</name>
    <name evidence="1" type="ORF">HytaNPV_gp120</name>
</gene>
<proteinExistence type="predicted"/>
<evidence type="ECO:0000313" key="1">
    <source>
        <dbReference type="EMBL" id="AWW14480.1"/>
    </source>
</evidence>
<organism evidence="1 2">
    <name type="scientific">Hyposidra talaca nucleopolyhedrovirus</name>
    <dbReference type="NCBI Taxonomy" id="1070315"/>
    <lineage>
        <taxon>Viruses</taxon>
        <taxon>Viruses incertae sedis</taxon>
        <taxon>Naldaviricetes</taxon>
        <taxon>Lefavirales</taxon>
        <taxon>Baculoviridae</taxon>
        <taxon>Alphabaculovirus</taxon>
        <taxon>Alphabaculovirus hytalacae</taxon>
    </lineage>
</organism>
<keyword evidence="2" id="KW-1185">Reference proteome</keyword>
<protein>
    <submittedName>
        <fullName evidence="1">Uncharacterized protein</fullName>
    </submittedName>
</protein>
<name>A0A2Z4HI60_9ABAC</name>
<sequence length="164" mass="19887">MNKLKAIIDALSPRRLFQNSTGARVLPKKDFMSDFYRLLLTHDCNRCNDRDRASMIRTILNKNFEILKIVHEFSVRPHYDHNHRCVFENALLYCYDWQQAKWRDEFVIHLLRTNNLHIIYMLPSRNNNSDIDLIVTMDQHRLKECIEYRLSLYELVTKRYINIK</sequence>
<dbReference type="EMBL" id="MH261376">
    <property type="protein sequence ID" value="AWW14480.1"/>
    <property type="molecule type" value="Genomic_DNA"/>
</dbReference>